<sequence>MVDYSIFPLDEEIKDKLAKLEISYAFQPIFYPNGMDIYAYEALMRPKNIGVMDLIEEFRIKNDLHTLEVATIFGAVQCYAKRGYHSYIAINSFPAESFTAEEQAVFDEFYADVLGDKGIIEILEYTALDIDKWQSKKNSINRSRFNIALDDFGTGNNNMMAVDIFAPHIVKLDRSLITDIENDVDKQEYYYYYRDSFHKRGIKVLAEGIESREEYEFLRDNGIDLVQGFYLGRPE</sequence>
<dbReference type="Proteomes" id="UP000481964">
    <property type="component" value="Unassembled WGS sequence"/>
</dbReference>
<evidence type="ECO:0000313" key="4">
    <source>
        <dbReference type="Proteomes" id="UP000095621"/>
    </source>
</evidence>
<dbReference type="EMBL" id="WKRD01000003">
    <property type="protein sequence ID" value="MSC56901.1"/>
    <property type="molecule type" value="Genomic_DNA"/>
</dbReference>
<dbReference type="SUPFAM" id="SSF141868">
    <property type="entry name" value="EAL domain-like"/>
    <property type="match status" value="1"/>
</dbReference>
<dbReference type="CDD" id="cd01948">
    <property type="entry name" value="EAL"/>
    <property type="match status" value="1"/>
</dbReference>
<organism evidence="2 4">
    <name type="scientific">Lachnospira eligens</name>
    <dbReference type="NCBI Taxonomy" id="39485"/>
    <lineage>
        <taxon>Bacteria</taxon>
        <taxon>Bacillati</taxon>
        <taxon>Bacillota</taxon>
        <taxon>Clostridia</taxon>
        <taxon>Lachnospirales</taxon>
        <taxon>Lachnospiraceae</taxon>
        <taxon>Lachnospira</taxon>
    </lineage>
</organism>
<dbReference type="SMART" id="SM00052">
    <property type="entry name" value="EAL"/>
    <property type="match status" value="1"/>
</dbReference>
<dbReference type="RefSeq" id="WP_022098105.1">
    <property type="nucleotide sequence ID" value="NZ_CZBU01000001.1"/>
</dbReference>
<dbReference type="Pfam" id="PF00563">
    <property type="entry name" value="EAL"/>
    <property type="match status" value="1"/>
</dbReference>
<reference evidence="2 4" key="1">
    <citation type="submission" date="2015-09" db="EMBL/GenBank/DDBJ databases">
        <authorList>
            <consortium name="Pathogen Informatics"/>
        </authorList>
    </citation>
    <scope>NUCLEOTIDE SEQUENCE [LARGE SCALE GENOMIC DNA]</scope>
    <source>
        <strain evidence="2 4">2789STDY5834875</strain>
    </source>
</reference>
<accession>A0A174YJ26</accession>
<dbReference type="PROSITE" id="PS50883">
    <property type="entry name" value="EAL"/>
    <property type="match status" value="1"/>
</dbReference>
<dbReference type="GO" id="GO:0071111">
    <property type="term" value="F:cyclic-guanylate-specific phosphodiesterase activity"/>
    <property type="evidence" value="ECO:0007669"/>
    <property type="project" value="InterPro"/>
</dbReference>
<dbReference type="Proteomes" id="UP000095621">
    <property type="component" value="Unassembled WGS sequence"/>
</dbReference>
<evidence type="ECO:0000259" key="1">
    <source>
        <dbReference type="PROSITE" id="PS50883"/>
    </source>
</evidence>
<evidence type="ECO:0000313" key="3">
    <source>
        <dbReference type="EMBL" id="MSC56901.1"/>
    </source>
</evidence>
<name>A0A174YJ26_9FIRM</name>
<evidence type="ECO:0000313" key="5">
    <source>
        <dbReference type="Proteomes" id="UP000481964"/>
    </source>
</evidence>
<dbReference type="InterPro" id="IPR035919">
    <property type="entry name" value="EAL_sf"/>
</dbReference>
<proteinExistence type="predicted"/>
<dbReference type="PANTHER" id="PTHR33121:SF76">
    <property type="entry name" value="SIGNALING PROTEIN"/>
    <property type="match status" value="1"/>
</dbReference>
<reference evidence="3 5" key="2">
    <citation type="journal article" date="2019" name="Nat. Med.">
        <title>A library of human gut bacterial isolates paired with longitudinal multiomics data enables mechanistic microbiome research.</title>
        <authorList>
            <person name="Poyet M."/>
            <person name="Groussin M."/>
            <person name="Gibbons S.M."/>
            <person name="Avila-Pacheco J."/>
            <person name="Jiang X."/>
            <person name="Kearney S.M."/>
            <person name="Perrotta A.R."/>
            <person name="Berdy B."/>
            <person name="Zhao S."/>
            <person name="Lieberman T.D."/>
            <person name="Swanson P.K."/>
            <person name="Smith M."/>
            <person name="Roesemann S."/>
            <person name="Alexander J.E."/>
            <person name="Rich S.A."/>
            <person name="Livny J."/>
            <person name="Vlamakis H."/>
            <person name="Clish C."/>
            <person name="Bullock K."/>
            <person name="Deik A."/>
            <person name="Scott J."/>
            <person name="Pierce K.A."/>
            <person name="Xavier R.J."/>
            <person name="Alm E.J."/>
        </authorList>
    </citation>
    <scope>NUCLEOTIDE SEQUENCE [LARGE SCALE GENOMIC DNA]</scope>
    <source>
        <strain evidence="3 5">BIOML-A1</strain>
    </source>
</reference>
<dbReference type="PANTHER" id="PTHR33121">
    <property type="entry name" value="CYCLIC DI-GMP PHOSPHODIESTERASE PDEF"/>
    <property type="match status" value="1"/>
</dbReference>
<gene>
    <name evidence="2" type="primary">yjcC</name>
    <name evidence="2" type="ORF">ERS852490_00335</name>
    <name evidence="3" type="ORF">GKE48_05450</name>
</gene>
<dbReference type="EMBL" id="CZBU01000001">
    <property type="protein sequence ID" value="CUQ75124.1"/>
    <property type="molecule type" value="Genomic_DNA"/>
</dbReference>
<evidence type="ECO:0000313" key="2">
    <source>
        <dbReference type="EMBL" id="CUQ75124.1"/>
    </source>
</evidence>
<dbReference type="OrthoDB" id="9813903at2"/>
<protein>
    <submittedName>
        <fullName evidence="3">EAL domain-containing protein</fullName>
    </submittedName>
</protein>
<dbReference type="Gene3D" id="3.20.20.450">
    <property type="entry name" value="EAL domain"/>
    <property type="match status" value="1"/>
</dbReference>
<dbReference type="AlphaFoldDB" id="A0A174YJ26"/>
<feature type="domain" description="EAL" evidence="1">
    <location>
        <begin position="6"/>
        <end position="235"/>
    </location>
</feature>
<dbReference type="InterPro" id="IPR001633">
    <property type="entry name" value="EAL_dom"/>
</dbReference>
<dbReference type="InterPro" id="IPR050706">
    <property type="entry name" value="Cyclic-di-GMP_PDE-like"/>
</dbReference>